<dbReference type="Gene3D" id="1.10.3030.10">
    <property type="entry name" value="Gametocyte protein Pfg27"/>
    <property type="match status" value="1"/>
</dbReference>
<evidence type="ECO:0000313" key="1">
    <source>
        <dbReference type="EMBL" id="CRG94411.1"/>
    </source>
</evidence>
<dbReference type="GeneID" id="39730327"/>
<name>A0A1J1GTN7_PLAGA</name>
<dbReference type="SUPFAM" id="SSF89162">
    <property type="entry name" value="Gametocyte protein Pfg27"/>
    <property type="match status" value="1"/>
</dbReference>
<sequence>MVGLQENNLVEQGAPKRDDNTNYILAKMDIEFDITVTVRYLDKVKKGKTAEEIRKIIEDHKAIVEEIVETEKHEHTRYKSFLHDDVAYRVADRLSDYCYDEPLTETYCAKIIKAFWIEKDVILKYFKEVLPNKGDLERRLLMSNLTLIKSYVIKEAEAAKIDLSERKLHSISVRLSKFMFFTSALNIIPSKDLPLHPDDDNPPPHN</sequence>
<protein>
    <submittedName>
        <fullName evidence="1">Gamete antigen 27/25, putative</fullName>
    </submittedName>
</protein>
<proteinExistence type="predicted"/>
<dbReference type="InterPro" id="IPR036469">
    <property type="entry name" value="Pfg27_sf"/>
</dbReference>
<dbReference type="OrthoDB" id="387098at2759"/>
<gene>
    <name evidence="1" type="ORF">PGAL8A_00180000</name>
</gene>
<organism evidence="1 2">
    <name type="scientific">Plasmodium gallinaceum</name>
    <dbReference type="NCBI Taxonomy" id="5849"/>
    <lineage>
        <taxon>Eukaryota</taxon>
        <taxon>Sar</taxon>
        <taxon>Alveolata</taxon>
        <taxon>Apicomplexa</taxon>
        <taxon>Aconoidasida</taxon>
        <taxon>Haemosporida</taxon>
        <taxon>Plasmodiidae</taxon>
        <taxon>Plasmodium</taxon>
        <taxon>Plasmodium (Haemamoeba)</taxon>
    </lineage>
</organism>
<dbReference type="RefSeq" id="XP_028527232.1">
    <property type="nucleotide sequence ID" value="XM_028670484.1"/>
</dbReference>
<reference evidence="1" key="1">
    <citation type="submission" date="2015-04" db="EMBL/GenBank/DDBJ databases">
        <authorList>
            <consortium name="Pathogen Informatics"/>
        </authorList>
    </citation>
    <scope>NUCLEOTIDE SEQUENCE [LARGE SCALE GENOMIC DNA]</scope>
    <source>
        <strain evidence="1">8A</strain>
    </source>
</reference>
<dbReference type="VEuPathDB" id="PlasmoDB:PGAL8A_00180000"/>
<dbReference type="AlphaFoldDB" id="A0A1J1GTN7"/>
<dbReference type="InterPro" id="IPR015299">
    <property type="entry name" value="Gamete_antigen_PLAspp"/>
</dbReference>
<accession>A0A1J1GTN7</accession>
<dbReference type="Proteomes" id="UP000220797">
    <property type="component" value="Unassembled WGS sequence"/>
</dbReference>
<comment type="caution">
    <text evidence="1">The sequence shown here is derived from an EMBL/GenBank/DDBJ whole genome shotgun (WGS) entry which is preliminary data.</text>
</comment>
<dbReference type="Pfam" id="PF09216">
    <property type="entry name" value="Pfg27"/>
    <property type="match status" value="1"/>
</dbReference>
<evidence type="ECO:0000313" key="2">
    <source>
        <dbReference type="Proteomes" id="UP000220797"/>
    </source>
</evidence>
<dbReference type="EMBL" id="CVMV01000023">
    <property type="protein sequence ID" value="CRG94411.1"/>
    <property type="molecule type" value="Genomic_DNA"/>
</dbReference>
<keyword evidence="2" id="KW-1185">Reference proteome</keyword>